<keyword evidence="3" id="KW-0804">Transcription</keyword>
<dbReference type="InterPro" id="IPR009057">
    <property type="entry name" value="Homeodomain-like_sf"/>
</dbReference>
<dbReference type="Proteomes" id="UP001150062">
    <property type="component" value="Unassembled WGS sequence"/>
</dbReference>
<evidence type="ECO:0000256" key="3">
    <source>
        <dbReference type="ARBA" id="ARBA00023163"/>
    </source>
</evidence>
<keyword evidence="6" id="KW-0812">Transmembrane</keyword>
<evidence type="ECO:0000259" key="8">
    <source>
        <dbReference type="PROSITE" id="PS51294"/>
    </source>
</evidence>
<feature type="domain" description="Myb-like" evidence="7">
    <location>
        <begin position="228"/>
        <end position="278"/>
    </location>
</feature>
<evidence type="ECO:0000313" key="9">
    <source>
        <dbReference type="EMBL" id="KAJ6233082.1"/>
    </source>
</evidence>
<dbReference type="InterPro" id="IPR017930">
    <property type="entry name" value="Myb_dom"/>
</dbReference>
<evidence type="ECO:0000256" key="1">
    <source>
        <dbReference type="ARBA" id="ARBA00023015"/>
    </source>
</evidence>
<feature type="compositionally biased region" description="Basic residues" evidence="5">
    <location>
        <begin position="284"/>
        <end position="305"/>
    </location>
</feature>
<dbReference type="InterPro" id="IPR051575">
    <property type="entry name" value="Myb-like_DNA-bd"/>
</dbReference>
<proteinExistence type="predicted"/>
<evidence type="ECO:0000259" key="7">
    <source>
        <dbReference type="PROSITE" id="PS50090"/>
    </source>
</evidence>
<protein>
    <submittedName>
        <fullName evidence="9">snRNA-activating protein complex subunit 4</fullName>
    </submittedName>
</protein>
<evidence type="ECO:0000256" key="4">
    <source>
        <dbReference type="ARBA" id="ARBA00023242"/>
    </source>
</evidence>
<dbReference type="Gene3D" id="1.10.10.60">
    <property type="entry name" value="Homeodomain-like"/>
    <property type="match status" value="2"/>
</dbReference>
<feature type="domain" description="HTH myb-type" evidence="8">
    <location>
        <begin position="181"/>
        <end position="231"/>
    </location>
</feature>
<dbReference type="PANTHER" id="PTHR46621:SF1">
    <property type="entry name" value="SNRNA-ACTIVATING PROTEIN COMPLEX SUBUNIT 4"/>
    <property type="match status" value="1"/>
</dbReference>
<keyword evidence="10" id="KW-1185">Reference proteome</keyword>
<evidence type="ECO:0000256" key="2">
    <source>
        <dbReference type="ARBA" id="ARBA00023125"/>
    </source>
</evidence>
<evidence type="ECO:0000313" key="10">
    <source>
        <dbReference type="Proteomes" id="UP001150062"/>
    </source>
</evidence>
<dbReference type="EMBL" id="JAOAOG010000283">
    <property type="protein sequence ID" value="KAJ6233082.1"/>
    <property type="molecule type" value="Genomic_DNA"/>
</dbReference>
<dbReference type="CDD" id="cd00167">
    <property type="entry name" value="SANT"/>
    <property type="match status" value="2"/>
</dbReference>
<sequence length="528" mass="62463">MFTNNSKGLGEAIRCIQHVLLNNLIDSEFINFFETIQLSFFYIYFLAIIDITIFFDLLELNKKGDFFTLDHNTIRQVFELNTKNKTIPQTKLVSLQTPIQKMSSRKRRTQSVKYYQILSYLLKKEQDLKEKWHQELDKKLLSVVREDKLIDWEIVASNFDNFRSSDCLKRYRHLKDIQNTKGQWNTTEDELLSYAVEKLGDSSWLHIASLVPGRNSKQCRERWCNQINPDINHSPFTLEEEQLLISKQEQLGNKWSKISKFFKGRPDNMLKNMWHSLCTQRKFKKNNNISRTKKNTNQNKRKRTRGQNNKTNPIKEKENNQKIRKPNNHHSIFKNDEKNLCESEKSDNQNNKNGNKIELKSQEIVIKQSKTQDGFSNLQQNIKENNKLTLSPNVIKSESSSLLINHQVENNSSQNQKKRQLSLKEKWVSTPAEDEEISLNQEINMLLDTTETLDKSLMVMQYTLFNPENIDNIYIPVDNEFDQYYDEQFDHETDFGCSLPYEDLEDVEDLNSEFQTIYTDLKNRDSYN</sequence>
<dbReference type="PROSITE" id="PS51294">
    <property type="entry name" value="HTH_MYB"/>
    <property type="match status" value="2"/>
</dbReference>
<evidence type="ECO:0000256" key="5">
    <source>
        <dbReference type="SAM" id="MobiDB-lite"/>
    </source>
</evidence>
<dbReference type="SUPFAM" id="SSF46689">
    <property type="entry name" value="Homeodomain-like"/>
    <property type="match status" value="2"/>
</dbReference>
<dbReference type="Pfam" id="PF13921">
    <property type="entry name" value="Myb_DNA-bind_6"/>
    <property type="match status" value="1"/>
</dbReference>
<dbReference type="InterPro" id="IPR001005">
    <property type="entry name" value="SANT/Myb"/>
</dbReference>
<feature type="transmembrane region" description="Helical" evidence="6">
    <location>
        <begin position="39"/>
        <end position="58"/>
    </location>
</feature>
<dbReference type="PROSITE" id="PS50090">
    <property type="entry name" value="MYB_LIKE"/>
    <property type="match status" value="2"/>
</dbReference>
<keyword evidence="2" id="KW-0238">DNA-binding</keyword>
<gene>
    <name evidence="9" type="ORF">M0813_30188</name>
</gene>
<comment type="caution">
    <text evidence="9">The sequence shown here is derived from an EMBL/GenBank/DDBJ whole genome shotgun (WGS) entry which is preliminary data.</text>
</comment>
<accession>A0ABQ8XKC1</accession>
<feature type="region of interest" description="Disordered" evidence="5">
    <location>
        <begin position="284"/>
        <end position="356"/>
    </location>
</feature>
<dbReference type="SMART" id="SM00717">
    <property type="entry name" value="SANT"/>
    <property type="match status" value="3"/>
</dbReference>
<evidence type="ECO:0000256" key="6">
    <source>
        <dbReference type="SAM" id="Phobius"/>
    </source>
</evidence>
<dbReference type="PANTHER" id="PTHR46621">
    <property type="entry name" value="SNRNA-ACTIVATING PROTEIN COMPLEX SUBUNIT 4"/>
    <property type="match status" value="1"/>
</dbReference>
<feature type="domain" description="Myb-like" evidence="7">
    <location>
        <begin position="176"/>
        <end position="227"/>
    </location>
</feature>
<organism evidence="9 10">
    <name type="scientific">Anaeramoeba flamelloides</name>
    <dbReference type="NCBI Taxonomy" id="1746091"/>
    <lineage>
        <taxon>Eukaryota</taxon>
        <taxon>Metamonada</taxon>
        <taxon>Anaeramoebidae</taxon>
        <taxon>Anaeramoeba</taxon>
    </lineage>
</organism>
<keyword evidence="1" id="KW-0805">Transcription regulation</keyword>
<feature type="domain" description="HTH myb-type" evidence="8">
    <location>
        <begin position="232"/>
        <end position="282"/>
    </location>
</feature>
<feature type="compositionally biased region" description="Basic and acidic residues" evidence="5">
    <location>
        <begin position="333"/>
        <end position="347"/>
    </location>
</feature>
<keyword evidence="4" id="KW-0539">Nucleus</keyword>
<name>A0ABQ8XKC1_9EUKA</name>
<keyword evidence="6" id="KW-0472">Membrane</keyword>
<reference evidence="9" key="1">
    <citation type="submission" date="2022-08" db="EMBL/GenBank/DDBJ databases">
        <title>Novel sulfate-reducing endosymbionts in the free-living metamonad Anaeramoeba.</title>
        <authorList>
            <person name="Jerlstrom-Hultqvist J."/>
            <person name="Cepicka I."/>
            <person name="Gallot-Lavallee L."/>
            <person name="Salas-Leiva D."/>
            <person name="Curtis B.A."/>
            <person name="Zahonova K."/>
            <person name="Pipaliya S."/>
            <person name="Dacks J."/>
            <person name="Roger A.J."/>
        </authorList>
    </citation>
    <scope>NUCLEOTIDE SEQUENCE</scope>
    <source>
        <strain evidence="9">Schooner1</strain>
    </source>
</reference>
<keyword evidence="6" id="KW-1133">Transmembrane helix</keyword>
<feature type="compositionally biased region" description="Basic residues" evidence="5">
    <location>
        <begin position="322"/>
        <end position="332"/>
    </location>
</feature>